<dbReference type="PANTHER" id="PTHR21494:SF0">
    <property type="entry name" value="ACTIVATING SIGNAL COINTEGRATOR 1 COMPLEX SUBUNIT 2"/>
    <property type="match status" value="1"/>
</dbReference>
<dbReference type="Gene3D" id="1.10.8.10">
    <property type="entry name" value="DNA helicase RuvA subunit, C-terminal domain"/>
    <property type="match status" value="1"/>
</dbReference>
<dbReference type="OrthoDB" id="5577209at2759"/>
<feature type="compositionally biased region" description="Acidic residues" evidence="1">
    <location>
        <begin position="615"/>
        <end position="625"/>
    </location>
</feature>
<dbReference type="PROSITE" id="PS51140">
    <property type="entry name" value="CUE"/>
    <property type="match status" value="1"/>
</dbReference>
<dbReference type="CDD" id="cd14364">
    <property type="entry name" value="CUE_ASCC2"/>
    <property type="match status" value="1"/>
</dbReference>
<dbReference type="AlphaFoldDB" id="A0A6J2KL79"/>
<keyword evidence="3" id="KW-1185">Reference proteome</keyword>
<dbReference type="SMART" id="SM00546">
    <property type="entry name" value="CUE"/>
    <property type="match status" value="1"/>
</dbReference>
<protein>
    <submittedName>
        <fullName evidence="4">Activating signal cointegrator 1 complex subunit 2</fullName>
    </submittedName>
</protein>
<proteinExistence type="predicted"/>
<evidence type="ECO:0000313" key="3">
    <source>
        <dbReference type="Proteomes" id="UP000504629"/>
    </source>
</evidence>
<evidence type="ECO:0000259" key="2">
    <source>
        <dbReference type="PROSITE" id="PS51140"/>
    </source>
</evidence>
<evidence type="ECO:0000313" key="4">
    <source>
        <dbReference type="RefSeq" id="XP_028042313.1"/>
    </source>
</evidence>
<evidence type="ECO:0000256" key="1">
    <source>
        <dbReference type="SAM" id="MobiDB-lite"/>
    </source>
</evidence>
<feature type="compositionally biased region" description="Basic and acidic residues" evidence="1">
    <location>
        <begin position="626"/>
        <end position="635"/>
    </location>
</feature>
<gene>
    <name evidence="4" type="primary">LOC114252034</name>
</gene>
<organism evidence="3 4">
    <name type="scientific">Bombyx mandarina</name>
    <name type="common">Wild silk moth</name>
    <name type="synonym">Wild silkworm</name>
    <dbReference type="NCBI Taxonomy" id="7092"/>
    <lineage>
        <taxon>Eukaryota</taxon>
        <taxon>Metazoa</taxon>
        <taxon>Ecdysozoa</taxon>
        <taxon>Arthropoda</taxon>
        <taxon>Hexapoda</taxon>
        <taxon>Insecta</taxon>
        <taxon>Pterygota</taxon>
        <taxon>Neoptera</taxon>
        <taxon>Endopterygota</taxon>
        <taxon>Lepidoptera</taxon>
        <taxon>Glossata</taxon>
        <taxon>Ditrysia</taxon>
        <taxon>Bombycoidea</taxon>
        <taxon>Bombycidae</taxon>
        <taxon>Bombycinae</taxon>
        <taxon>Bombyx</taxon>
    </lineage>
</organism>
<sequence>MSDKHVEFRNPDYLPIEAVLLTVTNAGVIQQIKALDPYWVDNKTLSVYERPPSGSSMVIGAVDMWKTKMAVYLTDLKWLLSLEYHKFWSTVLYHPTCMDTLVSFLQEATPPYLPPHESKEIQNLYEEIRRFVLIVFSRLVTNKESKSCWMSKEYMGDILYNNFIFTIPIIWDICLTYGVDNTRHVSRVLDSLFTLQPRYETDAVAAVAFVNEAFKFIILQVNKDYDSDEPPNLPETFKGFSEIRRPTNSKTKDKLTFEVLKDLIIHLLDTALTLRIFIQVYPKGVNIFRKTNFVLSIVQLYEYGVPQLYEKLEEVGDQTSVAYTEVESYLDTARAELIDVFREILAVYKNAIFSEEGSKESHVEDYLAVMMEGLSERLLIKDYHSCYPVHEDLDLLRQACPEIDTVKTDFILQAVYSSLDEPAPEPAPPPATNTAAPHIGIPHPAPPDSEIPDTVKEQSLISEVRDILPHLGDGFILKCLQHYGFNSERVINSVLEDNLAEPLRALDRSLPIIPEDPVDRRYLETGIQRLNVFDGDEFDLMSRDDVVTARMHVGKRRSKYKDLTQMLDDKTELRGLADIYAKYSVVCDEEDMYSDEYDDTDDWQPPAAGDHPPSEESEEEPEPEEEKPSSSRNRMDFCVNPEELRARREASFQARRGRGYRPPAKNVDVVGKAKGQGQEKNVLVNRERKEKNKSSRGNHSRRQGAQWKRTQGLVPS</sequence>
<dbReference type="KEGG" id="bman:114252034"/>
<feature type="domain" description="CUE" evidence="2">
    <location>
        <begin position="456"/>
        <end position="499"/>
    </location>
</feature>
<dbReference type="InterPro" id="IPR003892">
    <property type="entry name" value="CUE"/>
</dbReference>
<dbReference type="GO" id="GO:0043130">
    <property type="term" value="F:ubiquitin binding"/>
    <property type="evidence" value="ECO:0007669"/>
    <property type="project" value="InterPro"/>
</dbReference>
<dbReference type="InterPro" id="IPR052586">
    <property type="entry name" value="ASCC2"/>
</dbReference>
<name>A0A6J2KL79_BOMMA</name>
<dbReference type="PANTHER" id="PTHR21494">
    <property type="entry name" value="ACTIVATING SIGNAL COINTEGRATOR 1 COMPLEX SUBUNIT 2 ASC-1 COMPLEX SUBUNIT P100"/>
    <property type="match status" value="1"/>
</dbReference>
<feature type="region of interest" description="Disordered" evidence="1">
    <location>
        <begin position="421"/>
        <end position="452"/>
    </location>
</feature>
<reference evidence="4" key="1">
    <citation type="submission" date="2025-08" db="UniProtKB">
        <authorList>
            <consortium name="RefSeq"/>
        </authorList>
    </citation>
    <scope>IDENTIFICATION</scope>
    <source>
        <tissue evidence="4">Silk gland</tissue>
    </source>
</reference>
<feature type="region of interest" description="Disordered" evidence="1">
    <location>
        <begin position="595"/>
        <end position="716"/>
    </location>
</feature>
<dbReference type="Pfam" id="PF02845">
    <property type="entry name" value="CUE"/>
    <property type="match status" value="1"/>
</dbReference>
<dbReference type="SUPFAM" id="SSF46934">
    <property type="entry name" value="UBA-like"/>
    <property type="match status" value="1"/>
</dbReference>
<accession>A0A6J2KL79</accession>
<dbReference type="InterPro" id="IPR041800">
    <property type="entry name" value="ASCC2_CUE"/>
</dbReference>
<dbReference type="GeneID" id="114252034"/>
<dbReference type="Proteomes" id="UP000504629">
    <property type="component" value="Unplaced"/>
</dbReference>
<dbReference type="GO" id="GO:0006355">
    <property type="term" value="P:regulation of DNA-templated transcription"/>
    <property type="evidence" value="ECO:0007669"/>
    <property type="project" value="TreeGrafter"/>
</dbReference>
<feature type="compositionally biased region" description="Low complexity" evidence="1">
    <location>
        <begin position="432"/>
        <end position="442"/>
    </location>
</feature>
<dbReference type="InterPro" id="IPR009060">
    <property type="entry name" value="UBA-like_sf"/>
</dbReference>
<dbReference type="RefSeq" id="XP_028042313.1">
    <property type="nucleotide sequence ID" value="XM_028186512.1"/>
</dbReference>